<organism evidence="1 2">
    <name type="scientific">Portunus trituberculatus</name>
    <name type="common">Swimming crab</name>
    <name type="synonym">Neptunus trituberculatus</name>
    <dbReference type="NCBI Taxonomy" id="210409"/>
    <lineage>
        <taxon>Eukaryota</taxon>
        <taxon>Metazoa</taxon>
        <taxon>Ecdysozoa</taxon>
        <taxon>Arthropoda</taxon>
        <taxon>Crustacea</taxon>
        <taxon>Multicrustacea</taxon>
        <taxon>Malacostraca</taxon>
        <taxon>Eumalacostraca</taxon>
        <taxon>Eucarida</taxon>
        <taxon>Decapoda</taxon>
        <taxon>Pleocyemata</taxon>
        <taxon>Brachyura</taxon>
        <taxon>Eubrachyura</taxon>
        <taxon>Portunoidea</taxon>
        <taxon>Portunidae</taxon>
        <taxon>Portuninae</taxon>
        <taxon>Portunus</taxon>
    </lineage>
</organism>
<reference evidence="1 2" key="1">
    <citation type="submission" date="2019-05" db="EMBL/GenBank/DDBJ databases">
        <title>Another draft genome of Portunus trituberculatus and its Hox gene families provides insights of decapod evolution.</title>
        <authorList>
            <person name="Jeong J.-H."/>
            <person name="Song I."/>
            <person name="Kim S."/>
            <person name="Choi T."/>
            <person name="Kim D."/>
            <person name="Ryu S."/>
            <person name="Kim W."/>
        </authorList>
    </citation>
    <scope>NUCLEOTIDE SEQUENCE [LARGE SCALE GENOMIC DNA]</scope>
    <source>
        <tissue evidence="1">Muscle</tissue>
    </source>
</reference>
<dbReference type="EMBL" id="VSRR010008963">
    <property type="protein sequence ID" value="MPC49574.1"/>
    <property type="molecule type" value="Genomic_DNA"/>
</dbReference>
<name>A0A5B7FZE4_PORTR</name>
<protein>
    <submittedName>
        <fullName evidence="1">Uncharacterized protein</fullName>
    </submittedName>
</protein>
<comment type="caution">
    <text evidence="1">The sequence shown here is derived from an EMBL/GenBank/DDBJ whole genome shotgun (WGS) entry which is preliminary data.</text>
</comment>
<proteinExistence type="predicted"/>
<accession>A0A5B7FZE4</accession>
<evidence type="ECO:0000313" key="1">
    <source>
        <dbReference type="EMBL" id="MPC49574.1"/>
    </source>
</evidence>
<dbReference type="Proteomes" id="UP000324222">
    <property type="component" value="Unassembled WGS sequence"/>
</dbReference>
<evidence type="ECO:0000313" key="2">
    <source>
        <dbReference type="Proteomes" id="UP000324222"/>
    </source>
</evidence>
<dbReference type="AlphaFoldDB" id="A0A5B7FZE4"/>
<gene>
    <name evidence="1" type="ORF">E2C01_043381</name>
</gene>
<sequence length="76" mass="8527">MIIQSFPHYNPYIRYSRAPTNNPLHREGGHSATHSPLGGGVILNTLLSLQRVFATEQSTVAKWRQHFPKDRSDAGV</sequence>
<keyword evidence="2" id="KW-1185">Reference proteome</keyword>